<comment type="caution">
    <text evidence="2">The sequence shown here is derived from an EMBL/GenBank/DDBJ whole genome shotgun (WGS) entry which is preliminary data.</text>
</comment>
<keyword evidence="3" id="KW-1185">Reference proteome</keyword>
<evidence type="ECO:0000256" key="1">
    <source>
        <dbReference type="SAM" id="MobiDB-lite"/>
    </source>
</evidence>
<reference evidence="2" key="1">
    <citation type="submission" date="2023-06" db="EMBL/GenBank/DDBJ databases">
        <title>Genome-scale phylogeny and comparative genomics of the fungal order Sordariales.</title>
        <authorList>
            <consortium name="Lawrence Berkeley National Laboratory"/>
            <person name="Hensen N."/>
            <person name="Bonometti L."/>
            <person name="Westerberg I."/>
            <person name="Brannstrom I.O."/>
            <person name="Guillou S."/>
            <person name="Cros-Aarteil S."/>
            <person name="Calhoun S."/>
            <person name="Haridas S."/>
            <person name="Kuo A."/>
            <person name="Mondo S."/>
            <person name="Pangilinan J."/>
            <person name="Riley R."/>
            <person name="LaButti K."/>
            <person name="Andreopoulos B."/>
            <person name="Lipzen A."/>
            <person name="Chen C."/>
            <person name="Yanf M."/>
            <person name="Daum C."/>
            <person name="Ng V."/>
            <person name="Clum A."/>
            <person name="Steindorff A."/>
            <person name="Ohm R."/>
            <person name="Martin F."/>
            <person name="Silar P."/>
            <person name="Natvig D."/>
            <person name="Lalanne C."/>
            <person name="Gautier V."/>
            <person name="Ament-velasquez S.L."/>
            <person name="Kruys A."/>
            <person name="Hutchinson M.I."/>
            <person name="Powell A.J."/>
            <person name="Barry K."/>
            <person name="Miller A.N."/>
            <person name="Grigoriev I.V."/>
            <person name="Debuchy R."/>
            <person name="Gladieux P."/>
            <person name="Thoren M.H."/>
            <person name="Johannesson H."/>
        </authorList>
    </citation>
    <scope>NUCLEOTIDE SEQUENCE</scope>
    <source>
        <strain evidence="2">SMH3391-2</strain>
    </source>
</reference>
<dbReference type="AlphaFoldDB" id="A0AA39XB24"/>
<protein>
    <submittedName>
        <fullName evidence="2">Uncharacterized protein</fullName>
    </submittedName>
</protein>
<dbReference type="Proteomes" id="UP001174934">
    <property type="component" value="Unassembled WGS sequence"/>
</dbReference>
<organism evidence="2 3">
    <name type="scientific">Bombardia bombarda</name>
    <dbReference type="NCBI Taxonomy" id="252184"/>
    <lineage>
        <taxon>Eukaryota</taxon>
        <taxon>Fungi</taxon>
        <taxon>Dikarya</taxon>
        <taxon>Ascomycota</taxon>
        <taxon>Pezizomycotina</taxon>
        <taxon>Sordariomycetes</taxon>
        <taxon>Sordariomycetidae</taxon>
        <taxon>Sordariales</taxon>
        <taxon>Lasiosphaeriaceae</taxon>
        <taxon>Bombardia</taxon>
    </lineage>
</organism>
<evidence type="ECO:0000313" key="2">
    <source>
        <dbReference type="EMBL" id="KAK0630643.1"/>
    </source>
</evidence>
<name>A0AA39XB24_9PEZI</name>
<feature type="region of interest" description="Disordered" evidence="1">
    <location>
        <begin position="133"/>
        <end position="153"/>
    </location>
</feature>
<evidence type="ECO:0000313" key="3">
    <source>
        <dbReference type="Proteomes" id="UP001174934"/>
    </source>
</evidence>
<sequence length="166" mass="17375">MCTQAWIITAVGSLAVKPTDHGPSSHKHQAPQVCVAARKHDLRWLRLSASAEALWEAKIANEVAPLASEPPASRCLSIIVHSVVRTTMWGGSFSFYSSGLVSQGGVRGVVSTGPRVGVCSSLAREVEQPVSKAAGHKTVGSSRAHPGVDVGLRTTGCGRSVGPTWQ</sequence>
<proteinExistence type="predicted"/>
<accession>A0AA39XB24</accession>
<gene>
    <name evidence="2" type="ORF">B0T17DRAFT_507097</name>
</gene>
<dbReference type="EMBL" id="JAULSR010000002">
    <property type="protein sequence ID" value="KAK0630643.1"/>
    <property type="molecule type" value="Genomic_DNA"/>
</dbReference>